<dbReference type="Gene3D" id="3.30.1310.10">
    <property type="entry name" value="Nucleoid-associated protein YbaB-like domain"/>
    <property type="match status" value="1"/>
</dbReference>
<reference evidence="2 3" key="1">
    <citation type="submission" date="2021-02" db="EMBL/GenBank/DDBJ databases">
        <title>Actinophytocola xerophila sp. nov., isolated from soil of cotton cropping field.</title>
        <authorList>
            <person name="Huang R."/>
            <person name="Chen X."/>
            <person name="Ge X."/>
            <person name="Liu W."/>
        </authorList>
    </citation>
    <scope>NUCLEOTIDE SEQUENCE [LARGE SCALE GENOMIC DNA]</scope>
    <source>
        <strain evidence="2 3">S1-96</strain>
    </source>
</reference>
<dbReference type="InterPro" id="IPR004401">
    <property type="entry name" value="YbaB/EbfC"/>
</dbReference>
<comment type="caution">
    <text evidence="2">The sequence shown here is derived from an EMBL/GenBank/DDBJ whole genome shotgun (WGS) entry which is preliminary data.</text>
</comment>
<feature type="compositionally biased region" description="Polar residues" evidence="1">
    <location>
        <begin position="30"/>
        <end position="55"/>
    </location>
</feature>
<keyword evidence="3" id="KW-1185">Reference proteome</keyword>
<protein>
    <submittedName>
        <fullName evidence="2">YbaB/EbfC family nucleoid-associated protein</fullName>
    </submittedName>
</protein>
<feature type="region of interest" description="Disordered" evidence="1">
    <location>
        <begin position="30"/>
        <end position="56"/>
    </location>
</feature>
<evidence type="ECO:0000313" key="3">
    <source>
        <dbReference type="Proteomes" id="UP001156441"/>
    </source>
</evidence>
<sequence>MSTPTPEEWLANFNSTIADIQAKTAEFQANLEQSGTTESSPDGSISVSVAPNGSLTDLRIDESAWRGSGAELAGKIMALARKAQRAAAVNVAEAFAPLGADSEAMHMVTGYIPEDEPAEPEQGAGYAFTEEPDETPPPTPPRAEPPGRPSRPPHRADDDDDDFGDDQIFGDRDR</sequence>
<dbReference type="RefSeq" id="WP_260194565.1">
    <property type="nucleotide sequence ID" value="NZ_JAFFZE010000021.1"/>
</dbReference>
<accession>A0ABT2JFQ7</accession>
<evidence type="ECO:0000313" key="2">
    <source>
        <dbReference type="EMBL" id="MCT2586710.1"/>
    </source>
</evidence>
<proteinExistence type="predicted"/>
<dbReference type="Pfam" id="PF02575">
    <property type="entry name" value="YbaB_DNA_bd"/>
    <property type="match status" value="1"/>
</dbReference>
<organism evidence="2 3">
    <name type="scientific">Actinophytocola gossypii</name>
    <dbReference type="NCBI Taxonomy" id="2812003"/>
    <lineage>
        <taxon>Bacteria</taxon>
        <taxon>Bacillati</taxon>
        <taxon>Actinomycetota</taxon>
        <taxon>Actinomycetes</taxon>
        <taxon>Pseudonocardiales</taxon>
        <taxon>Pseudonocardiaceae</taxon>
    </lineage>
</organism>
<evidence type="ECO:0000256" key="1">
    <source>
        <dbReference type="SAM" id="MobiDB-lite"/>
    </source>
</evidence>
<dbReference type="InterPro" id="IPR036894">
    <property type="entry name" value="YbaB-like_sf"/>
</dbReference>
<name>A0ABT2JFQ7_9PSEU</name>
<feature type="compositionally biased region" description="Pro residues" evidence="1">
    <location>
        <begin position="135"/>
        <end position="150"/>
    </location>
</feature>
<dbReference type="EMBL" id="JAFFZE010000021">
    <property type="protein sequence ID" value="MCT2586710.1"/>
    <property type="molecule type" value="Genomic_DNA"/>
</dbReference>
<dbReference type="SUPFAM" id="SSF82607">
    <property type="entry name" value="YbaB-like"/>
    <property type="match status" value="1"/>
</dbReference>
<gene>
    <name evidence="2" type="ORF">JT362_26665</name>
</gene>
<dbReference type="Proteomes" id="UP001156441">
    <property type="component" value="Unassembled WGS sequence"/>
</dbReference>
<feature type="region of interest" description="Disordered" evidence="1">
    <location>
        <begin position="110"/>
        <end position="174"/>
    </location>
</feature>